<evidence type="ECO:0000256" key="8">
    <source>
        <dbReference type="ARBA" id="ARBA00023303"/>
    </source>
</evidence>
<dbReference type="InterPro" id="IPR004864">
    <property type="entry name" value="LEA_2"/>
</dbReference>
<evidence type="ECO:0000256" key="5">
    <source>
        <dbReference type="ARBA" id="ARBA00022989"/>
    </source>
</evidence>
<dbReference type="AlphaFoldDB" id="A0AAV5JM20"/>
<keyword evidence="13" id="KW-1185">Reference proteome</keyword>
<keyword evidence="7 9" id="KW-0472">Membrane</keyword>
<dbReference type="Gene3D" id="2.30.30.60">
    <property type="match status" value="1"/>
</dbReference>
<evidence type="ECO:0000256" key="9">
    <source>
        <dbReference type="SAM" id="Phobius"/>
    </source>
</evidence>
<dbReference type="SUPFAM" id="SSF50182">
    <property type="entry name" value="Sm-like ribonucleoproteins"/>
    <property type="match status" value="1"/>
</dbReference>
<evidence type="ECO:0000256" key="7">
    <source>
        <dbReference type="ARBA" id="ARBA00023136"/>
    </source>
</evidence>
<evidence type="ECO:0000259" key="10">
    <source>
        <dbReference type="Pfam" id="PF00924"/>
    </source>
</evidence>
<gene>
    <name evidence="12" type="ORF">SLEP1_g23217</name>
</gene>
<name>A0AAV5JM20_9ROSI</name>
<dbReference type="FunFam" id="2.30.30.60:FF:000003">
    <property type="entry name" value="Predicted mechanosensitive ion channel"/>
    <property type="match status" value="1"/>
</dbReference>
<comment type="caution">
    <text evidence="12">The sequence shown here is derived from an EMBL/GenBank/DDBJ whole genome shotgun (WGS) entry which is preliminary data.</text>
</comment>
<dbReference type="PANTHER" id="PTHR31618">
    <property type="entry name" value="MECHANOSENSITIVE ION CHANNEL PROTEIN 5"/>
    <property type="match status" value="1"/>
</dbReference>
<dbReference type="GO" id="GO:0050982">
    <property type="term" value="P:detection of mechanical stimulus"/>
    <property type="evidence" value="ECO:0007669"/>
    <property type="project" value="UniProtKB-ARBA"/>
</dbReference>
<organism evidence="12 13">
    <name type="scientific">Rubroshorea leprosula</name>
    <dbReference type="NCBI Taxonomy" id="152421"/>
    <lineage>
        <taxon>Eukaryota</taxon>
        <taxon>Viridiplantae</taxon>
        <taxon>Streptophyta</taxon>
        <taxon>Embryophyta</taxon>
        <taxon>Tracheophyta</taxon>
        <taxon>Spermatophyta</taxon>
        <taxon>Magnoliopsida</taxon>
        <taxon>eudicotyledons</taxon>
        <taxon>Gunneridae</taxon>
        <taxon>Pentapetalae</taxon>
        <taxon>rosids</taxon>
        <taxon>malvids</taxon>
        <taxon>Malvales</taxon>
        <taxon>Dipterocarpaceae</taxon>
        <taxon>Rubroshorea</taxon>
    </lineage>
</organism>
<dbReference type="InterPro" id="IPR010920">
    <property type="entry name" value="LSM_dom_sf"/>
</dbReference>
<dbReference type="SUPFAM" id="SSF117070">
    <property type="entry name" value="LEA14-like"/>
    <property type="match status" value="1"/>
</dbReference>
<feature type="domain" description="Late embryogenesis abundant protein LEA-2 subgroup" evidence="11">
    <location>
        <begin position="386"/>
        <end position="440"/>
    </location>
</feature>
<feature type="domain" description="Mechanosensitive ion channel MscS" evidence="10">
    <location>
        <begin position="173"/>
        <end position="237"/>
    </location>
</feature>
<keyword evidence="4 9" id="KW-0812">Transmembrane</keyword>
<dbReference type="InterPro" id="IPR016688">
    <property type="entry name" value="MscS-like_plants/fungi"/>
</dbReference>
<protein>
    <recommendedName>
        <fullName evidence="14">Late embryogenesis abundant protein LEA-2 subgroup domain-containing protein</fullName>
    </recommendedName>
</protein>
<keyword evidence="3" id="KW-0813">Transport</keyword>
<evidence type="ECO:0000256" key="2">
    <source>
        <dbReference type="ARBA" id="ARBA00008017"/>
    </source>
</evidence>
<dbReference type="GO" id="GO:0005886">
    <property type="term" value="C:plasma membrane"/>
    <property type="evidence" value="ECO:0007669"/>
    <property type="project" value="TreeGrafter"/>
</dbReference>
<reference evidence="12 13" key="1">
    <citation type="journal article" date="2021" name="Commun. Biol.">
        <title>The genome of Shorea leprosula (Dipterocarpaceae) highlights the ecological relevance of drought in aseasonal tropical rainforests.</title>
        <authorList>
            <person name="Ng K.K.S."/>
            <person name="Kobayashi M.J."/>
            <person name="Fawcett J.A."/>
            <person name="Hatakeyama M."/>
            <person name="Paape T."/>
            <person name="Ng C.H."/>
            <person name="Ang C.C."/>
            <person name="Tnah L.H."/>
            <person name="Lee C.T."/>
            <person name="Nishiyama T."/>
            <person name="Sese J."/>
            <person name="O'Brien M.J."/>
            <person name="Copetti D."/>
            <person name="Mohd Noor M.I."/>
            <person name="Ong R.C."/>
            <person name="Putra M."/>
            <person name="Sireger I.Z."/>
            <person name="Indrioko S."/>
            <person name="Kosugi Y."/>
            <person name="Izuno A."/>
            <person name="Isagi Y."/>
            <person name="Lee S.L."/>
            <person name="Shimizu K.K."/>
        </authorList>
    </citation>
    <scope>NUCLEOTIDE SEQUENCE [LARGE SCALE GENOMIC DNA]</scope>
    <source>
        <strain evidence="12">214</strain>
    </source>
</reference>
<dbReference type="Proteomes" id="UP001054252">
    <property type="component" value="Unassembled WGS sequence"/>
</dbReference>
<evidence type="ECO:0000259" key="11">
    <source>
        <dbReference type="Pfam" id="PF03168"/>
    </source>
</evidence>
<evidence type="ECO:0000256" key="6">
    <source>
        <dbReference type="ARBA" id="ARBA00023065"/>
    </source>
</evidence>
<dbReference type="GO" id="GO:0008381">
    <property type="term" value="F:mechanosensitive monoatomic ion channel activity"/>
    <property type="evidence" value="ECO:0007669"/>
    <property type="project" value="TreeGrafter"/>
</dbReference>
<sequence length="486" mass="53507">MLNVYNERKALACSLKDSKTSIEELNRLSSRPALVKWKGREPALEAAAGSGSCSRLYGQKFEDCWLARAEKRRKAGSRFEVSCEGAFNAQRSSHLKIINVFKVGVAKPAQSFVAGSRKKQNGLQARIAGSESSDLKRGSLGFKCKGVRFERNPSSCKGLSGSFKPPLFLLVESVEEILAIICVFLVYPFDVNDRCVIDGVQMIVEEMNLLTIVFLKYDNEKIYYPNAVLATKPIGNFYRSPDMGDSIEFAVDISIGRSFQFQLRNEFRLRQPELYNQADKDPAMMEREQAKPLAPAADRPSSDEDEVALTLKKLRCRKFIRCCGCVVGLLLIQAVVVIILALTVFRVKDPIIKMNSVTVTKLDLVNNSGTTPMPKPGSNMTLIVDVSVKNPNVASFKYSNTSMTLYYHGMMVGEARGPPGLAKARRTMRMNITVDIITDQGKLIVDSNGENDAGTASTIGALWDHPYQLACTAPAAPTGTRSAAET</sequence>
<accession>A0AAV5JM20</accession>
<dbReference type="InterPro" id="IPR023408">
    <property type="entry name" value="MscS_beta-dom_sf"/>
</dbReference>
<evidence type="ECO:0008006" key="14">
    <source>
        <dbReference type="Google" id="ProtNLM"/>
    </source>
</evidence>
<dbReference type="Pfam" id="PF03168">
    <property type="entry name" value="LEA_2"/>
    <property type="match status" value="1"/>
</dbReference>
<dbReference type="InterPro" id="IPR006685">
    <property type="entry name" value="MscS_channel_2nd"/>
</dbReference>
<feature type="transmembrane region" description="Helical" evidence="9">
    <location>
        <begin position="326"/>
        <end position="345"/>
    </location>
</feature>
<dbReference type="Pfam" id="PF00924">
    <property type="entry name" value="MS_channel_2nd"/>
    <property type="match status" value="1"/>
</dbReference>
<comment type="similarity">
    <text evidence="2">Belongs to the MscS (TC 1.A.23) family.</text>
</comment>
<dbReference type="Gene3D" id="2.60.40.1820">
    <property type="match status" value="1"/>
</dbReference>
<evidence type="ECO:0000256" key="4">
    <source>
        <dbReference type="ARBA" id="ARBA00022692"/>
    </source>
</evidence>
<keyword evidence="8" id="KW-0407">Ion channel</keyword>
<comment type="subcellular location">
    <subcellularLocation>
        <location evidence="1">Membrane</location>
        <topology evidence="1">Multi-pass membrane protein</topology>
    </subcellularLocation>
</comment>
<dbReference type="EMBL" id="BPVZ01000035">
    <property type="protein sequence ID" value="GKV12011.1"/>
    <property type="molecule type" value="Genomic_DNA"/>
</dbReference>
<keyword evidence="5 9" id="KW-1133">Transmembrane helix</keyword>
<evidence type="ECO:0000313" key="12">
    <source>
        <dbReference type="EMBL" id="GKV12011.1"/>
    </source>
</evidence>
<evidence type="ECO:0000256" key="3">
    <source>
        <dbReference type="ARBA" id="ARBA00022448"/>
    </source>
</evidence>
<dbReference type="GO" id="GO:0006820">
    <property type="term" value="P:monoatomic anion transport"/>
    <property type="evidence" value="ECO:0007669"/>
    <property type="project" value="TreeGrafter"/>
</dbReference>
<proteinExistence type="inferred from homology"/>
<evidence type="ECO:0000256" key="1">
    <source>
        <dbReference type="ARBA" id="ARBA00004141"/>
    </source>
</evidence>
<dbReference type="PANTHER" id="PTHR31618:SF7">
    <property type="entry name" value="MECHANOSENSITIVE ION CHANNEL PROTEIN"/>
    <property type="match status" value="1"/>
</dbReference>
<keyword evidence="6" id="KW-0406">Ion transport</keyword>
<evidence type="ECO:0000313" key="13">
    <source>
        <dbReference type="Proteomes" id="UP001054252"/>
    </source>
</evidence>